<dbReference type="Gene3D" id="3.40.50.10540">
    <property type="entry name" value="Crotonobetainyl-coa:carnitine coa-transferase, domain 1"/>
    <property type="match status" value="1"/>
</dbReference>
<dbReference type="InterPro" id="IPR044855">
    <property type="entry name" value="CoA-Trfase_III_dom3_sf"/>
</dbReference>
<dbReference type="Proteomes" id="UP000013201">
    <property type="component" value="Unassembled WGS sequence"/>
</dbReference>
<accession>N1MRA6</accession>
<dbReference type="InterPro" id="IPR023606">
    <property type="entry name" value="CoA-Trfase_III_dom_1_sf"/>
</dbReference>
<evidence type="ECO:0000313" key="3">
    <source>
        <dbReference type="Proteomes" id="UP000013201"/>
    </source>
</evidence>
<gene>
    <name evidence="2" type="ORF">EBBID32_23330</name>
</gene>
<dbReference type="InterPro" id="IPR050483">
    <property type="entry name" value="CoA-transferase_III_domain"/>
</dbReference>
<protein>
    <submittedName>
        <fullName evidence="2">L-carnitine dehydratase/bile acid-inducible protein F</fullName>
        <ecNumber evidence="2">2.8.3.16</ecNumber>
    </submittedName>
</protein>
<dbReference type="AlphaFoldDB" id="N1MRA6"/>
<dbReference type="PANTHER" id="PTHR48207:SF3">
    <property type="entry name" value="SUCCINATE--HYDROXYMETHYLGLUTARATE COA-TRANSFERASE"/>
    <property type="match status" value="1"/>
</dbReference>
<dbReference type="Gene3D" id="3.30.1540.10">
    <property type="entry name" value="formyl-coa transferase, domain 3"/>
    <property type="match status" value="1"/>
</dbReference>
<dbReference type="EMBL" id="CAVK010000113">
    <property type="protein sequence ID" value="CCW17983.1"/>
    <property type="molecule type" value="Genomic_DNA"/>
</dbReference>
<keyword evidence="3" id="KW-1185">Reference proteome</keyword>
<organism evidence="2 3">
    <name type="scientific">Sphingobium indicum BiD32</name>
    <dbReference type="NCBI Taxonomy" id="1301087"/>
    <lineage>
        <taxon>Bacteria</taxon>
        <taxon>Pseudomonadati</taxon>
        <taxon>Pseudomonadota</taxon>
        <taxon>Alphaproteobacteria</taxon>
        <taxon>Sphingomonadales</taxon>
        <taxon>Sphingomonadaceae</taxon>
        <taxon>Sphingobium</taxon>
    </lineage>
</organism>
<keyword evidence="1 2" id="KW-0808">Transferase</keyword>
<dbReference type="PANTHER" id="PTHR48207">
    <property type="entry name" value="SUCCINATE--HYDROXYMETHYLGLUTARATE COA-TRANSFERASE"/>
    <property type="match status" value="1"/>
</dbReference>
<sequence>MEGPLEGLTVVALEQAVAAPLCTMRLAEAGARVIKIERAEGDFARHYDNVVHGESAYFVWLNRGKQSLVLDLKSTEDCALLGRVIAASDVFVQNLAPGAAARAGFGSAKLRAANPRLITCDISGYGEDGPYRDMKAYDLLVQCESGLASITGTPDGPGRVGVSAADICCGMNAHAAILEALFVRERTGVGSGIAVSLFDGLADWMTVPLLHFDYAGKAPSRVGLAHPSIAPYGEFPVAGGRSIVLAVQNEREWRALCNALGLEAMADDPRFCSNVQRVANRGVLDREIGAALADRDAKAVASLLKAAGIAFGLVNDVSGLSAHPQLRRVSVLAPSGAVQMPALPVRWDNRENAQGAVPELDSHGAAIRREFA</sequence>
<dbReference type="GO" id="GO:0033608">
    <property type="term" value="F:formyl-CoA transferase activity"/>
    <property type="evidence" value="ECO:0007669"/>
    <property type="project" value="UniProtKB-EC"/>
</dbReference>
<evidence type="ECO:0000313" key="2">
    <source>
        <dbReference type="EMBL" id="CCW17983.1"/>
    </source>
</evidence>
<reference evidence="3" key="2">
    <citation type="submission" date="2013-04" db="EMBL/GenBank/DDBJ databases">
        <title>Bisphenol A degrading Sphingobium sp. strain BiD32.</title>
        <authorList>
            <person name="Nielsen J.L."/>
            <person name="Zhou N.A."/>
            <person name="Kjeldal H."/>
        </authorList>
    </citation>
    <scope>NUCLEOTIDE SEQUENCE [LARGE SCALE GENOMIC DNA]</scope>
    <source>
        <strain evidence="3">BiD32</strain>
    </source>
</reference>
<name>N1MRA6_9SPHN</name>
<dbReference type="EC" id="2.8.3.16" evidence="2"/>
<dbReference type="RefSeq" id="WP_006957004.1">
    <property type="nucleotide sequence ID" value="NZ_CAVK010000113.1"/>
</dbReference>
<evidence type="ECO:0000256" key="1">
    <source>
        <dbReference type="ARBA" id="ARBA00022679"/>
    </source>
</evidence>
<proteinExistence type="predicted"/>
<dbReference type="Pfam" id="PF02515">
    <property type="entry name" value="CoA_transf_3"/>
    <property type="match status" value="1"/>
</dbReference>
<comment type="caution">
    <text evidence="2">The sequence shown here is derived from an EMBL/GenBank/DDBJ whole genome shotgun (WGS) entry which is preliminary data.</text>
</comment>
<dbReference type="SUPFAM" id="SSF89796">
    <property type="entry name" value="CoA-transferase family III (CaiB/BaiF)"/>
    <property type="match status" value="1"/>
</dbReference>
<dbReference type="OrthoDB" id="5720311at2"/>
<dbReference type="InterPro" id="IPR003673">
    <property type="entry name" value="CoA-Trfase_fam_III"/>
</dbReference>
<reference evidence="2 3" key="1">
    <citation type="submission" date="2013-03" db="EMBL/GenBank/DDBJ databases">
        <authorList>
            <person name="Le V."/>
        </authorList>
    </citation>
    <scope>NUCLEOTIDE SEQUENCE [LARGE SCALE GENOMIC DNA]</scope>
    <source>
        <strain evidence="2 3">BiD32</strain>
    </source>
</reference>